<organism evidence="5 6">
    <name type="scientific">Dysgonomonas mossii DSM 22836</name>
    <dbReference type="NCBI Taxonomy" id="742767"/>
    <lineage>
        <taxon>Bacteria</taxon>
        <taxon>Pseudomonadati</taxon>
        <taxon>Bacteroidota</taxon>
        <taxon>Bacteroidia</taxon>
        <taxon>Bacteroidales</taxon>
        <taxon>Dysgonomonadaceae</taxon>
        <taxon>Dysgonomonas</taxon>
    </lineage>
</organism>
<evidence type="ECO:0000256" key="1">
    <source>
        <dbReference type="ARBA" id="ARBA00008857"/>
    </source>
</evidence>
<protein>
    <recommendedName>
        <fullName evidence="4">Tyr recombinase domain-containing protein</fullName>
    </recommendedName>
</protein>
<evidence type="ECO:0000259" key="4">
    <source>
        <dbReference type="PROSITE" id="PS51898"/>
    </source>
</evidence>
<keyword evidence="2" id="KW-0238">DNA-binding</keyword>
<dbReference type="EMBL" id="ADLW01000026">
    <property type="protein sequence ID" value="EGK04648.1"/>
    <property type="molecule type" value="Genomic_DNA"/>
</dbReference>
<dbReference type="InterPro" id="IPR050090">
    <property type="entry name" value="Tyrosine_recombinase_XerCD"/>
</dbReference>
<dbReference type="RefSeq" id="WP_006844767.1">
    <property type="nucleotide sequence ID" value="NZ_AQWJ01000020.1"/>
</dbReference>
<dbReference type="InterPro" id="IPR011010">
    <property type="entry name" value="DNA_brk_join_enz"/>
</dbReference>
<sequence length="324" mass="38040">MKRPFFTSAFNPLINEYLDFRSEVGVNPARDYTYLQKLDWFLRSKNCVMGEFSSVMAMEWRQQRKDETKHGHYLRIGVSRRFFEYLFTHGYPVSLFRNVKPPTPNYVPHIYTEDEISKYFVVVDTYKISSLTKHQIQLPVLLRIMYCCGTRVTETLRIRKQDVDIDNGIIRLMVTKGSKERYVVMSPSLRQLLEEYAGKTFSTLENTDPIFSNRHGQPLTEPTLQSFHRKILRLAGLPAASSTGNTKRLHDWRHTFAVYAFKQMVENGEDLYVSLPVLSAYLGHKSIMATEYYLRLTASLYPYVQEKFTTILENIIEKEEKYEN</sequence>
<dbReference type="Pfam" id="PF00589">
    <property type="entry name" value="Phage_integrase"/>
    <property type="match status" value="1"/>
</dbReference>
<dbReference type="AlphaFoldDB" id="F8X592"/>
<reference evidence="5 6" key="1">
    <citation type="submission" date="2011-04" db="EMBL/GenBank/DDBJ databases">
        <title>The Genome Sequence of Dysgonomonas mossii DSM 22836.</title>
        <authorList>
            <consortium name="The Broad Institute Genome Sequencing Platform"/>
            <person name="Earl A."/>
            <person name="Ward D."/>
            <person name="Feldgarden M."/>
            <person name="Gevers D."/>
            <person name="Pudlo N."/>
            <person name="Martens E."/>
            <person name="Allen-Vercoe E."/>
            <person name="Young S.K."/>
            <person name="Zeng Q."/>
            <person name="Gargeya S."/>
            <person name="Fitzgerald M."/>
            <person name="Haas B."/>
            <person name="Abouelleil A."/>
            <person name="Alvarado L."/>
            <person name="Arachchi H.M."/>
            <person name="Berlin A."/>
            <person name="Brown A."/>
            <person name="Chapman S.B."/>
            <person name="Chen Z."/>
            <person name="Dunbar C."/>
            <person name="Freedman E."/>
            <person name="Gearin G."/>
            <person name="Gellesch M."/>
            <person name="Goldberg J."/>
            <person name="Griggs A."/>
            <person name="Gujja S."/>
            <person name="Heiman D."/>
            <person name="Howarth C."/>
            <person name="Larson L."/>
            <person name="Lui A."/>
            <person name="MacDonald P.J.P."/>
            <person name="Mehta T."/>
            <person name="Montmayeur A."/>
            <person name="Murphy C."/>
            <person name="Neiman D."/>
            <person name="Pearson M."/>
            <person name="Priest M."/>
            <person name="Roberts A."/>
            <person name="Saif S."/>
            <person name="Shea T."/>
            <person name="Shenoy N."/>
            <person name="Sisk P."/>
            <person name="Stolte C."/>
            <person name="Sykes S."/>
            <person name="Yandava C."/>
            <person name="Wortman J."/>
            <person name="Nusbaum C."/>
            <person name="Birren B."/>
        </authorList>
    </citation>
    <scope>NUCLEOTIDE SEQUENCE [LARGE SCALE GENOMIC DNA]</scope>
    <source>
        <strain evidence="5 6">DSM 22836</strain>
    </source>
</reference>
<dbReference type="PANTHER" id="PTHR30349:SF41">
    <property type="entry name" value="INTEGRASE_RECOMBINASE PROTEIN MJ0367-RELATED"/>
    <property type="match status" value="1"/>
</dbReference>
<feature type="domain" description="Tyr recombinase" evidence="4">
    <location>
        <begin position="106"/>
        <end position="306"/>
    </location>
</feature>
<dbReference type="PANTHER" id="PTHR30349">
    <property type="entry name" value="PHAGE INTEGRASE-RELATED"/>
    <property type="match status" value="1"/>
</dbReference>
<gene>
    <name evidence="5" type="ORF">HMPREF9456_03401</name>
</gene>
<dbReference type="Proteomes" id="UP000006420">
    <property type="component" value="Unassembled WGS sequence"/>
</dbReference>
<dbReference type="GO" id="GO:0015074">
    <property type="term" value="P:DNA integration"/>
    <property type="evidence" value="ECO:0007669"/>
    <property type="project" value="InterPro"/>
</dbReference>
<keyword evidence="6" id="KW-1185">Reference proteome</keyword>
<evidence type="ECO:0000256" key="3">
    <source>
        <dbReference type="ARBA" id="ARBA00023172"/>
    </source>
</evidence>
<proteinExistence type="inferred from homology"/>
<dbReference type="STRING" id="742767.HMPREF9456_03401"/>
<dbReference type="GeneID" id="78083996"/>
<dbReference type="eggNOG" id="COG0582">
    <property type="taxonomic scope" value="Bacteria"/>
</dbReference>
<accession>F8X592</accession>
<evidence type="ECO:0000313" key="5">
    <source>
        <dbReference type="EMBL" id="EGK04648.1"/>
    </source>
</evidence>
<dbReference type="PROSITE" id="PS51898">
    <property type="entry name" value="TYR_RECOMBINASE"/>
    <property type="match status" value="1"/>
</dbReference>
<keyword evidence="3" id="KW-0233">DNA recombination</keyword>
<dbReference type="GO" id="GO:0003677">
    <property type="term" value="F:DNA binding"/>
    <property type="evidence" value="ECO:0007669"/>
    <property type="project" value="UniProtKB-KW"/>
</dbReference>
<dbReference type="OrthoDB" id="9766545at2"/>
<dbReference type="InterPro" id="IPR002104">
    <property type="entry name" value="Integrase_catalytic"/>
</dbReference>
<comment type="caution">
    <text evidence="5">The sequence shown here is derived from an EMBL/GenBank/DDBJ whole genome shotgun (WGS) entry which is preliminary data.</text>
</comment>
<name>F8X592_9BACT</name>
<dbReference type="HOGENOM" id="CLU_027562_10_1_10"/>
<dbReference type="Gene3D" id="1.10.443.10">
    <property type="entry name" value="Intergrase catalytic core"/>
    <property type="match status" value="1"/>
</dbReference>
<dbReference type="SUPFAM" id="SSF56349">
    <property type="entry name" value="DNA breaking-rejoining enzymes"/>
    <property type="match status" value="1"/>
</dbReference>
<dbReference type="GO" id="GO:0006310">
    <property type="term" value="P:DNA recombination"/>
    <property type="evidence" value="ECO:0007669"/>
    <property type="project" value="UniProtKB-KW"/>
</dbReference>
<dbReference type="InterPro" id="IPR013762">
    <property type="entry name" value="Integrase-like_cat_sf"/>
</dbReference>
<evidence type="ECO:0000256" key="2">
    <source>
        <dbReference type="ARBA" id="ARBA00023125"/>
    </source>
</evidence>
<evidence type="ECO:0000313" key="6">
    <source>
        <dbReference type="Proteomes" id="UP000006420"/>
    </source>
</evidence>
<comment type="similarity">
    <text evidence="1">Belongs to the 'phage' integrase family.</text>
</comment>